<keyword evidence="5" id="KW-0479">Metal-binding</keyword>
<keyword evidence="6" id="KW-0378">Hydrolase</keyword>
<dbReference type="InterPro" id="IPR045249">
    <property type="entry name" value="HARBI1-like"/>
</dbReference>
<proteinExistence type="inferred from homology"/>
<evidence type="ECO:0000256" key="5">
    <source>
        <dbReference type="ARBA" id="ARBA00022723"/>
    </source>
</evidence>
<evidence type="ECO:0000313" key="11">
    <source>
        <dbReference type="Proteomes" id="UP001633002"/>
    </source>
</evidence>
<feature type="signal peptide" evidence="8">
    <location>
        <begin position="1"/>
        <end position="25"/>
    </location>
</feature>
<evidence type="ECO:0000259" key="9">
    <source>
        <dbReference type="Pfam" id="PF13359"/>
    </source>
</evidence>
<protein>
    <recommendedName>
        <fullName evidence="9">DDE Tnp4 domain-containing protein</fullName>
    </recommendedName>
</protein>
<evidence type="ECO:0000256" key="3">
    <source>
        <dbReference type="ARBA" id="ARBA00006958"/>
    </source>
</evidence>
<comment type="subcellular location">
    <subcellularLocation>
        <location evidence="2">Nucleus</location>
    </subcellularLocation>
</comment>
<comment type="caution">
    <text evidence="10">The sequence shown here is derived from an EMBL/GenBank/DDBJ whole genome shotgun (WGS) entry which is preliminary data.</text>
</comment>
<dbReference type="PANTHER" id="PTHR22930">
    <property type="match status" value="1"/>
</dbReference>
<evidence type="ECO:0000256" key="8">
    <source>
        <dbReference type="SAM" id="SignalP"/>
    </source>
</evidence>
<dbReference type="EMBL" id="JBJQOH010000003">
    <property type="protein sequence ID" value="KAL3693959.1"/>
    <property type="molecule type" value="Genomic_DNA"/>
</dbReference>
<dbReference type="Proteomes" id="UP001633002">
    <property type="component" value="Unassembled WGS sequence"/>
</dbReference>
<keyword evidence="4" id="KW-0540">Nuclease</keyword>
<name>A0ABD3HUE1_9MARC</name>
<dbReference type="GO" id="GO:0005634">
    <property type="term" value="C:nucleus"/>
    <property type="evidence" value="ECO:0007669"/>
    <property type="project" value="UniProtKB-SubCell"/>
</dbReference>
<dbReference type="Pfam" id="PF13359">
    <property type="entry name" value="DDE_Tnp_4"/>
    <property type="match status" value="1"/>
</dbReference>
<keyword evidence="8" id="KW-0732">Signal</keyword>
<comment type="cofactor">
    <cofactor evidence="1">
        <name>a divalent metal cation</name>
        <dbReference type="ChEBI" id="CHEBI:60240"/>
    </cofactor>
</comment>
<reference evidence="10 11" key="1">
    <citation type="submission" date="2024-09" db="EMBL/GenBank/DDBJ databases">
        <title>Chromosome-scale assembly of Riccia sorocarpa.</title>
        <authorList>
            <person name="Paukszto L."/>
        </authorList>
    </citation>
    <scope>NUCLEOTIDE SEQUENCE [LARGE SCALE GENOMIC DNA]</scope>
    <source>
        <strain evidence="10">LP-2024</strain>
        <tissue evidence="10">Aerial parts of the thallus</tissue>
    </source>
</reference>
<dbReference type="GO" id="GO:0016787">
    <property type="term" value="F:hydrolase activity"/>
    <property type="evidence" value="ECO:0007669"/>
    <property type="project" value="UniProtKB-KW"/>
</dbReference>
<keyword evidence="7" id="KW-0539">Nucleus</keyword>
<feature type="chain" id="PRO_5044870734" description="DDE Tnp4 domain-containing protein" evidence="8">
    <location>
        <begin position="26"/>
        <end position="487"/>
    </location>
</feature>
<evidence type="ECO:0000256" key="7">
    <source>
        <dbReference type="ARBA" id="ARBA00023242"/>
    </source>
</evidence>
<dbReference type="PANTHER" id="PTHR22930:SF287">
    <property type="entry name" value="NUCLEASE HARBI1 ISOFORM X1"/>
    <property type="match status" value="1"/>
</dbReference>
<evidence type="ECO:0000256" key="2">
    <source>
        <dbReference type="ARBA" id="ARBA00004123"/>
    </source>
</evidence>
<evidence type="ECO:0000256" key="1">
    <source>
        <dbReference type="ARBA" id="ARBA00001968"/>
    </source>
</evidence>
<evidence type="ECO:0000256" key="4">
    <source>
        <dbReference type="ARBA" id="ARBA00022722"/>
    </source>
</evidence>
<sequence>MCFFFCSNEEEKLLLLLMASVMVLLQLLMENEDLFDEDEEVDASKHRRIEAAEETPTSIWPIAVQLSCAVMAFCSLQQGAWWVKECSLIWHDYFLMHAFEDFRWRSCVAVPRDIFMWMVQVLSPRLKLQDTHWRRLVPVDVKLAACLHRLVSGSSYFLCSNRFGIGCSTLQEQMPFVLDAIIQDLGPLFLKWLEADEAGRISQAFYRRCGLPNIAGAIDGSHIKIKNPEQRHARDYFNRKRDQSIVLQAICDSYSAFLDISCGAPGSVHDMRCLRLSSFFRRVEAGDVLIEPLQTINEGFQLRPYLLGDQGYAMQPWLMIPFSIHGRSSASQQMYNRKHVTGRLCIESSFGLLKARFRILENGITSSVAWAAKLVHATCMLHNIIVKNRLGHDDISAVLEPTIRRERAARNLQRRQQGRPNSPDSGHDVREALVSLAYVYAKYTAIPFQEGMCGYALTASLLALHALNSETQAQKGNSRGCQQLNTS</sequence>
<accession>A0ABD3HUE1</accession>
<evidence type="ECO:0000313" key="10">
    <source>
        <dbReference type="EMBL" id="KAL3693959.1"/>
    </source>
</evidence>
<evidence type="ECO:0000256" key="6">
    <source>
        <dbReference type="ARBA" id="ARBA00022801"/>
    </source>
</evidence>
<gene>
    <name evidence="10" type="ORF">R1sor_007610</name>
</gene>
<dbReference type="GO" id="GO:0004518">
    <property type="term" value="F:nuclease activity"/>
    <property type="evidence" value="ECO:0007669"/>
    <property type="project" value="UniProtKB-KW"/>
</dbReference>
<feature type="domain" description="DDE Tnp4" evidence="9">
    <location>
        <begin position="218"/>
        <end position="383"/>
    </location>
</feature>
<dbReference type="AlphaFoldDB" id="A0ABD3HUE1"/>
<keyword evidence="11" id="KW-1185">Reference proteome</keyword>
<dbReference type="GO" id="GO:0046872">
    <property type="term" value="F:metal ion binding"/>
    <property type="evidence" value="ECO:0007669"/>
    <property type="project" value="UniProtKB-KW"/>
</dbReference>
<organism evidence="10 11">
    <name type="scientific">Riccia sorocarpa</name>
    <dbReference type="NCBI Taxonomy" id="122646"/>
    <lineage>
        <taxon>Eukaryota</taxon>
        <taxon>Viridiplantae</taxon>
        <taxon>Streptophyta</taxon>
        <taxon>Embryophyta</taxon>
        <taxon>Marchantiophyta</taxon>
        <taxon>Marchantiopsida</taxon>
        <taxon>Marchantiidae</taxon>
        <taxon>Marchantiales</taxon>
        <taxon>Ricciaceae</taxon>
        <taxon>Riccia</taxon>
    </lineage>
</organism>
<comment type="similarity">
    <text evidence="3">Belongs to the HARBI1 family.</text>
</comment>
<dbReference type="InterPro" id="IPR027806">
    <property type="entry name" value="HARBI1_dom"/>
</dbReference>